<keyword evidence="2" id="KW-1185">Reference proteome</keyword>
<comment type="caution">
    <text evidence="1">The sequence shown here is derived from an EMBL/GenBank/DDBJ whole genome shotgun (WGS) entry which is preliminary data.</text>
</comment>
<accession>A0ACC2NFX7</accession>
<dbReference type="Proteomes" id="UP001239111">
    <property type="component" value="Chromosome 3"/>
</dbReference>
<reference evidence="1" key="1">
    <citation type="submission" date="2023-04" db="EMBL/GenBank/DDBJ databases">
        <title>A chromosome-level genome assembly of the parasitoid wasp Eretmocerus hayati.</title>
        <authorList>
            <person name="Zhong Y."/>
            <person name="Liu S."/>
            <person name="Liu Y."/>
        </authorList>
    </citation>
    <scope>NUCLEOTIDE SEQUENCE</scope>
    <source>
        <strain evidence="1">ZJU_SS_LIU_2023</strain>
    </source>
</reference>
<protein>
    <submittedName>
        <fullName evidence="1">Uncharacterized protein</fullName>
    </submittedName>
</protein>
<proteinExistence type="predicted"/>
<organism evidence="1 2">
    <name type="scientific">Eretmocerus hayati</name>
    <dbReference type="NCBI Taxonomy" id="131215"/>
    <lineage>
        <taxon>Eukaryota</taxon>
        <taxon>Metazoa</taxon>
        <taxon>Ecdysozoa</taxon>
        <taxon>Arthropoda</taxon>
        <taxon>Hexapoda</taxon>
        <taxon>Insecta</taxon>
        <taxon>Pterygota</taxon>
        <taxon>Neoptera</taxon>
        <taxon>Endopterygota</taxon>
        <taxon>Hymenoptera</taxon>
        <taxon>Apocrita</taxon>
        <taxon>Proctotrupomorpha</taxon>
        <taxon>Chalcidoidea</taxon>
        <taxon>Aphelinidae</taxon>
        <taxon>Aphelininae</taxon>
        <taxon>Eretmocerus</taxon>
    </lineage>
</organism>
<evidence type="ECO:0000313" key="1">
    <source>
        <dbReference type="EMBL" id="KAJ8670055.1"/>
    </source>
</evidence>
<evidence type="ECO:0000313" key="2">
    <source>
        <dbReference type="Proteomes" id="UP001239111"/>
    </source>
</evidence>
<dbReference type="EMBL" id="CM056743">
    <property type="protein sequence ID" value="KAJ8670055.1"/>
    <property type="molecule type" value="Genomic_DNA"/>
</dbReference>
<sequence>MRDVEVLDPVQHQHEELTPEGIEAILEEPDDSNVAEDDGNLLEEIFAGKSVAEILNHSNEGIEKAVNVDPIMTRSLKLKHECKKLLWPYKELYRDLVRRSRQSRMTEFIQKHSI</sequence>
<gene>
    <name evidence="1" type="ORF">QAD02_001314</name>
</gene>
<name>A0ACC2NFX7_9HYME</name>